<dbReference type="RefSeq" id="WP_277861728.1">
    <property type="nucleotide sequence ID" value="NZ_JARRAG010000002.1"/>
</dbReference>
<evidence type="ECO:0008006" key="4">
    <source>
        <dbReference type="Google" id="ProtNLM"/>
    </source>
</evidence>
<dbReference type="Proteomes" id="UP001216907">
    <property type="component" value="Unassembled WGS sequence"/>
</dbReference>
<evidence type="ECO:0000256" key="1">
    <source>
        <dbReference type="SAM" id="MobiDB-lite"/>
    </source>
</evidence>
<keyword evidence="3" id="KW-1185">Reference proteome</keyword>
<gene>
    <name evidence="2" type="ORF">PZE19_16465</name>
</gene>
<evidence type="ECO:0000313" key="3">
    <source>
        <dbReference type="Proteomes" id="UP001216907"/>
    </source>
</evidence>
<feature type="region of interest" description="Disordered" evidence="1">
    <location>
        <begin position="12"/>
        <end position="48"/>
    </location>
</feature>
<reference evidence="2 3" key="1">
    <citation type="submission" date="2023-03" db="EMBL/GenBank/DDBJ databases">
        <title>Paludisphaera mucosa sp. nov. a novel planctomycete from northern fen.</title>
        <authorList>
            <person name="Ivanova A."/>
        </authorList>
    </citation>
    <scope>NUCLEOTIDE SEQUENCE [LARGE SCALE GENOMIC DNA]</scope>
    <source>
        <strain evidence="2 3">Pla2</strain>
    </source>
</reference>
<organism evidence="2 3">
    <name type="scientific">Paludisphaera mucosa</name>
    <dbReference type="NCBI Taxonomy" id="3030827"/>
    <lineage>
        <taxon>Bacteria</taxon>
        <taxon>Pseudomonadati</taxon>
        <taxon>Planctomycetota</taxon>
        <taxon>Planctomycetia</taxon>
        <taxon>Isosphaerales</taxon>
        <taxon>Isosphaeraceae</taxon>
        <taxon>Paludisphaera</taxon>
    </lineage>
</organism>
<dbReference type="EMBL" id="JARRAG010000002">
    <property type="protein sequence ID" value="MDG3005386.1"/>
    <property type="molecule type" value="Genomic_DNA"/>
</dbReference>
<proteinExistence type="predicted"/>
<comment type="caution">
    <text evidence="2">The sequence shown here is derived from an EMBL/GenBank/DDBJ whole genome shotgun (WGS) entry which is preliminary data.</text>
</comment>
<evidence type="ECO:0000313" key="2">
    <source>
        <dbReference type="EMBL" id="MDG3005386.1"/>
    </source>
</evidence>
<accession>A0ABT6FCT3</accession>
<feature type="compositionally biased region" description="Basic residues" evidence="1">
    <location>
        <begin position="22"/>
        <end position="38"/>
    </location>
</feature>
<protein>
    <recommendedName>
        <fullName evidence="4">DNA helicase DnaB-like N-terminal domain-containing protein</fullName>
    </recommendedName>
</protein>
<sequence>MYGSMFPFHRIGIEGDAPRSPARTRRRKSTKGSRKRRPAGPPTRPRLRPEQVELLAAALIVRPRAAKTAACELKPAFFSSEPHLEVLWEVLLGVFPVHGFGRTPCDALRAAVAARLEAASPPLPAEAGAALLAAPDADIGPGLERGANGATWRPGVIYRAFHELRTVGPSSLSGFRLLGRFLYERGVIDESRRLAARSIEAIPGDFDSRFDEIRHRLERLKWLGGPIVYTLADHPPPGL</sequence>
<name>A0ABT6FCT3_9BACT</name>